<dbReference type="PROSITE" id="PS50297">
    <property type="entry name" value="ANK_REP_REGION"/>
    <property type="match status" value="1"/>
</dbReference>
<gene>
    <name evidence="2" type="ORF">EURHEDRAFT_384298</name>
</gene>
<evidence type="ECO:0000256" key="1">
    <source>
        <dbReference type="PROSITE-ProRule" id="PRU00023"/>
    </source>
</evidence>
<dbReference type="STRING" id="1388766.A0A017SME5"/>
<reference evidence="3" key="1">
    <citation type="journal article" date="2014" name="Nat. Commun.">
        <title>Genomic adaptations of the halophilic Dead Sea filamentous fungus Eurotium rubrum.</title>
        <authorList>
            <person name="Kis-Papo T."/>
            <person name="Weig A.R."/>
            <person name="Riley R."/>
            <person name="Persoh D."/>
            <person name="Salamov A."/>
            <person name="Sun H."/>
            <person name="Lipzen A."/>
            <person name="Wasser S.P."/>
            <person name="Rambold G."/>
            <person name="Grigoriev I.V."/>
            <person name="Nevo E."/>
        </authorList>
    </citation>
    <scope>NUCLEOTIDE SEQUENCE [LARGE SCALE GENOMIC DNA]</scope>
    <source>
        <strain evidence="3">CBS 135680</strain>
    </source>
</reference>
<keyword evidence="3" id="KW-1185">Reference proteome</keyword>
<name>A0A017SME5_ASPRC</name>
<dbReference type="InterPro" id="IPR036770">
    <property type="entry name" value="Ankyrin_rpt-contain_sf"/>
</dbReference>
<protein>
    <submittedName>
        <fullName evidence="2">Uncharacterized protein</fullName>
    </submittedName>
</protein>
<evidence type="ECO:0000313" key="3">
    <source>
        <dbReference type="Proteomes" id="UP000019804"/>
    </source>
</evidence>
<dbReference type="HOGENOM" id="CLU_1517561_0_0_1"/>
<dbReference type="EMBL" id="KK088415">
    <property type="protein sequence ID" value="EYE97455.1"/>
    <property type="molecule type" value="Genomic_DNA"/>
</dbReference>
<proteinExistence type="predicted"/>
<dbReference type="Pfam" id="PF00023">
    <property type="entry name" value="Ank"/>
    <property type="match status" value="1"/>
</dbReference>
<accession>A0A017SME5</accession>
<evidence type="ECO:0000313" key="2">
    <source>
        <dbReference type="EMBL" id="EYE97455.1"/>
    </source>
</evidence>
<dbReference type="AlphaFoldDB" id="A0A017SME5"/>
<organism evidence="2 3">
    <name type="scientific">Aspergillus ruber (strain CBS 135680)</name>
    <dbReference type="NCBI Taxonomy" id="1388766"/>
    <lineage>
        <taxon>Eukaryota</taxon>
        <taxon>Fungi</taxon>
        <taxon>Dikarya</taxon>
        <taxon>Ascomycota</taxon>
        <taxon>Pezizomycotina</taxon>
        <taxon>Eurotiomycetes</taxon>
        <taxon>Eurotiomycetidae</taxon>
        <taxon>Eurotiales</taxon>
        <taxon>Aspergillaceae</taxon>
        <taxon>Aspergillus</taxon>
        <taxon>Aspergillus subgen. Aspergillus</taxon>
    </lineage>
</organism>
<keyword evidence="1" id="KW-0040">ANK repeat</keyword>
<dbReference type="InterPro" id="IPR002110">
    <property type="entry name" value="Ankyrin_rpt"/>
</dbReference>
<dbReference type="SUPFAM" id="SSF48403">
    <property type="entry name" value="Ankyrin repeat"/>
    <property type="match status" value="1"/>
</dbReference>
<feature type="repeat" description="ANK" evidence="1">
    <location>
        <begin position="142"/>
        <end position="174"/>
    </location>
</feature>
<dbReference type="OrthoDB" id="366390at2759"/>
<sequence length="177" mass="20560">MSTTIFVLNLPIEVFLDIADELKYPETSVLSRTCSNMYGRLNIFLYGHNVHNHNGWEMWRAIKLGSKTALLKFIEQGANPCAMKRMDRSLYYNPYVPYEECADGEDEPGTKKIIDVAQEYEYLHTHGLIWIPAQDHHIGRRRVLSPLYLAVKHQHAEIVRILLDSGVDRKVKSRIYQ</sequence>
<dbReference type="RefSeq" id="XP_040641143.1">
    <property type="nucleotide sequence ID" value="XM_040779611.1"/>
</dbReference>
<dbReference type="Gene3D" id="1.25.40.20">
    <property type="entry name" value="Ankyrin repeat-containing domain"/>
    <property type="match status" value="1"/>
</dbReference>
<dbReference type="Proteomes" id="UP000019804">
    <property type="component" value="Unassembled WGS sequence"/>
</dbReference>
<dbReference type="GeneID" id="63694735"/>
<dbReference type="PROSITE" id="PS50088">
    <property type="entry name" value="ANK_REPEAT"/>
    <property type="match status" value="1"/>
</dbReference>